<evidence type="ECO:0000256" key="2">
    <source>
        <dbReference type="ARBA" id="ARBA00022801"/>
    </source>
</evidence>
<dbReference type="EMBL" id="JACHHU010000006">
    <property type="protein sequence ID" value="MBB6542571.1"/>
    <property type="molecule type" value="Genomic_DNA"/>
</dbReference>
<dbReference type="Gene3D" id="1.20.120.1600">
    <property type="match status" value="1"/>
</dbReference>
<dbReference type="NCBIfam" id="TIGR01549">
    <property type="entry name" value="HAD-SF-IA-v1"/>
    <property type="match status" value="1"/>
</dbReference>
<protein>
    <submittedName>
        <fullName evidence="4">Putative hydrolase of the HAD superfamily</fullName>
    </submittedName>
</protein>
<dbReference type="InterPro" id="IPR036412">
    <property type="entry name" value="HAD-like_sf"/>
</dbReference>
<comment type="cofactor">
    <cofactor evidence="1">
        <name>Mg(2+)</name>
        <dbReference type="ChEBI" id="CHEBI:18420"/>
    </cofactor>
</comment>
<dbReference type="InterPro" id="IPR006439">
    <property type="entry name" value="HAD-SF_hydro_IA"/>
</dbReference>
<organism evidence="4 5">
    <name type="scientific">Thalassotalea piscium</name>
    <dbReference type="NCBI Taxonomy" id="1230533"/>
    <lineage>
        <taxon>Bacteria</taxon>
        <taxon>Pseudomonadati</taxon>
        <taxon>Pseudomonadota</taxon>
        <taxon>Gammaproteobacteria</taxon>
        <taxon>Alteromonadales</taxon>
        <taxon>Colwelliaceae</taxon>
        <taxon>Thalassotalea</taxon>
    </lineage>
</organism>
<sequence length="235" mass="26477">MKFYRRLRPFRAISFDLDDTLYSNSPVMQATNQEMIRYFAQHLPVCSHQYDYQYWANFRQKVLADNPTLSHDVAALRFHTYLMGIKALGKTDMQANTLAHNAMAQFNFHRSNFVVPKETHQLLKALSKKLPLVAITNGNVNTETIGIAHYFRHIYHADLSKQQKPSSAMFMLACKDLAIATNELLHVGDCGHSDIYGANKAGCQSAWVSNFTIGKPLTTLPDIALSNVTALKALV</sequence>
<evidence type="ECO:0000313" key="4">
    <source>
        <dbReference type="EMBL" id="MBB6542571.1"/>
    </source>
</evidence>
<proteinExistence type="predicted"/>
<reference evidence="4 5" key="1">
    <citation type="submission" date="2020-08" db="EMBL/GenBank/DDBJ databases">
        <title>Genomic Encyclopedia of Type Strains, Phase IV (KMG-IV): sequencing the most valuable type-strain genomes for metagenomic binning, comparative biology and taxonomic classification.</title>
        <authorList>
            <person name="Goeker M."/>
        </authorList>
    </citation>
    <scope>NUCLEOTIDE SEQUENCE [LARGE SCALE GENOMIC DNA]</scope>
    <source>
        <strain evidence="4 5">DSM 26287</strain>
    </source>
</reference>
<evidence type="ECO:0000256" key="1">
    <source>
        <dbReference type="ARBA" id="ARBA00001946"/>
    </source>
</evidence>
<dbReference type="Proteomes" id="UP000537141">
    <property type="component" value="Unassembled WGS sequence"/>
</dbReference>
<dbReference type="AlphaFoldDB" id="A0A7X0NFY4"/>
<dbReference type="Pfam" id="PF00702">
    <property type="entry name" value="Hydrolase"/>
    <property type="match status" value="1"/>
</dbReference>
<comment type="caution">
    <text evidence="4">The sequence shown here is derived from an EMBL/GenBank/DDBJ whole genome shotgun (WGS) entry which is preliminary data.</text>
</comment>
<dbReference type="SUPFAM" id="SSF56784">
    <property type="entry name" value="HAD-like"/>
    <property type="match status" value="1"/>
</dbReference>
<dbReference type="InterPro" id="IPR023214">
    <property type="entry name" value="HAD_sf"/>
</dbReference>
<dbReference type="GO" id="GO:0016787">
    <property type="term" value="F:hydrolase activity"/>
    <property type="evidence" value="ECO:0007669"/>
    <property type="project" value="UniProtKB-KW"/>
</dbReference>
<keyword evidence="2 4" id="KW-0378">Hydrolase</keyword>
<dbReference type="InterPro" id="IPR051400">
    <property type="entry name" value="HAD-like_hydrolase"/>
</dbReference>
<dbReference type="Gene3D" id="3.40.50.1000">
    <property type="entry name" value="HAD superfamily/HAD-like"/>
    <property type="match status" value="1"/>
</dbReference>
<dbReference type="SFLD" id="SFLDS00003">
    <property type="entry name" value="Haloacid_Dehalogenase"/>
    <property type="match status" value="1"/>
</dbReference>
<gene>
    <name evidence="4" type="ORF">HNQ55_001070</name>
</gene>
<dbReference type="PANTHER" id="PTHR46470:SF4">
    <property type="entry name" value="5-AMINO-6-(5-PHOSPHO-D-RIBITYLAMINO)URACIL PHOSPHATASE YIGB"/>
    <property type="match status" value="1"/>
</dbReference>
<evidence type="ECO:0000313" key="5">
    <source>
        <dbReference type="Proteomes" id="UP000537141"/>
    </source>
</evidence>
<dbReference type="SFLD" id="SFLDG01129">
    <property type="entry name" value="C1.5:_HAD__Beta-PGM__Phosphata"/>
    <property type="match status" value="1"/>
</dbReference>
<dbReference type="RefSeq" id="WP_184423383.1">
    <property type="nucleotide sequence ID" value="NZ_AP027362.1"/>
</dbReference>
<accession>A0A7X0NFY4</accession>
<dbReference type="PANTHER" id="PTHR46470">
    <property type="entry name" value="N-ACYLNEURAMINATE-9-PHOSPHATASE"/>
    <property type="match status" value="1"/>
</dbReference>
<name>A0A7X0NFY4_9GAMM</name>
<keyword evidence="3" id="KW-0460">Magnesium</keyword>
<keyword evidence="5" id="KW-1185">Reference proteome</keyword>
<dbReference type="GO" id="GO:0009231">
    <property type="term" value="P:riboflavin biosynthetic process"/>
    <property type="evidence" value="ECO:0007669"/>
    <property type="project" value="TreeGrafter"/>
</dbReference>
<evidence type="ECO:0000256" key="3">
    <source>
        <dbReference type="ARBA" id="ARBA00022842"/>
    </source>
</evidence>